<evidence type="ECO:0000313" key="2">
    <source>
        <dbReference type="EMBL" id="KAH3836483.1"/>
    </source>
</evidence>
<evidence type="ECO:0000256" key="1">
    <source>
        <dbReference type="SAM" id="MobiDB-lite"/>
    </source>
</evidence>
<accession>A0A9D4KB26</accession>
<feature type="region of interest" description="Disordered" evidence="1">
    <location>
        <begin position="1"/>
        <end position="35"/>
    </location>
</feature>
<dbReference type="Proteomes" id="UP000828390">
    <property type="component" value="Unassembled WGS sequence"/>
</dbReference>
<gene>
    <name evidence="2" type="ORF">DPMN_109853</name>
</gene>
<reference evidence="2" key="2">
    <citation type="submission" date="2020-11" db="EMBL/GenBank/DDBJ databases">
        <authorList>
            <person name="McCartney M.A."/>
            <person name="Auch B."/>
            <person name="Kono T."/>
            <person name="Mallez S."/>
            <person name="Becker A."/>
            <person name="Gohl D.M."/>
            <person name="Silverstein K.A.T."/>
            <person name="Koren S."/>
            <person name="Bechman K.B."/>
            <person name="Herman A."/>
            <person name="Abrahante J.E."/>
            <person name="Garbe J."/>
        </authorList>
    </citation>
    <scope>NUCLEOTIDE SEQUENCE</scope>
    <source>
        <strain evidence="2">Duluth1</strain>
        <tissue evidence="2">Whole animal</tissue>
    </source>
</reference>
<reference evidence="2" key="1">
    <citation type="journal article" date="2019" name="bioRxiv">
        <title>The Genome of the Zebra Mussel, Dreissena polymorpha: A Resource for Invasive Species Research.</title>
        <authorList>
            <person name="McCartney M.A."/>
            <person name="Auch B."/>
            <person name="Kono T."/>
            <person name="Mallez S."/>
            <person name="Zhang Y."/>
            <person name="Obille A."/>
            <person name="Becker A."/>
            <person name="Abrahante J.E."/>
            <person name="Garbe J."/>
            <person name="Badalamenti J.P."/>
            <person name="Herman A."/>
            <person name="Mangelson H."/>
            <person name="Liachko I."/>
            <person name="Sullivan S."/>
            <person name="Sone E.D."/>
            <person name="Koren S."/>
            <person name="Silverstein K.A.T."/>
            <person name="Beckman K.B."/>
            <person name="Gohl D.M."/>
        </authorList>
    </citation>
    <scope>NUCLEOTIDE SEQUENCE</scope>
    <source>
        <strain evidence="2">Duluth1</strain>
        <tissue evidence="2">Whole animal</tissue>
    </source>
</reference>
<organism evidence="2 3">
    <name type="scientific">Dreissena polymorpha</name>
    <name type="common">Zebra mussel</name>
    <name type="synonym">Mytilus polymorpha</name>
    <dbReference type="NCBI Taxonomy" id="45954"/>
    <lineage>
        <taxon>Eukaryota</taxon>
        <taxon>Metazoa</taxon>
        <taxon>Spiralia</taxon>
        <taxon>Lophotrochozoa</taxon>
        <taxon>Mollusca</taxon>
        <taxon>Bivalvia</taxon>
        <taxon>Autobranchia</taxon>
        <taxon>Heteroconchia</taxon>
        <taxon>Euheterodonta</taxon>
        <taxon>Imparidentia</taxon>
        <taxon>Neoheterodontei</taxon>
        <taxon>Myida</taxon>
        <taxon>Dreissenoidea</taxon>
        <taxon>Dreissenidae</taxon>
        <taxon>Dreissena</taxon>
    </lineage>
</organism>
<proteinExistence type="predicted"/>
<protein>
    <submittedName>
        <fullName evidence="2">Uncharacterized protein</fullName>
    </submittedName>
</protein>
<comment type="caution">
    <text evidence="2">The sequence shown here is derived from an EMBL/GenBank/DDBJ whole genome shotgun (WGS) entry which is preliminary data.</text>
</comment>
<dbReference type="AlphaFoldDB" id="A0A9D4KB26"/>
<keyword evidence="3" id="KW-1185">Reference proteome</keyword>
<name>A0A9D4KB26_DREPO</name>
<feature type="compositionally biased region" description="Basic residues" evidence="1">
    <location>
        <begin position="1"/>
        <end position="11"/>
    </location>
</feature>
<dbReference type="EMBL" id="JAIWYP010000004">
    <property type="protein sequence ID" value="KAH3836483.1"/>
    <property type="molecule type" value="Genomic_DNA"/>
</dbReference>
<sequence>MANTLHPHKPSRTATWHAPKRNKRANMAQVSSPERSRFTQYLPNVKLHLDNVKKNILVKFDHYFICES</sequence>
<evidence type="ECO:0000313" key="3">
    <source>
        <dbReference type="Proteomes" id="UP000828390"/>
    </source>
</evidence>